<evidence type="ECO:0000256" key="1">
    <source>
        <dbReference type="SAM" id="Coils"/>
    </source>
</evidence>
<reference evidence="3" key="1">
    <citation type="journal article" date="2017" name="Plant J.">
        <title>The pomegranate (Punica granatum L.) genome and the genomics of punicalagin biosynthesis.</title>
        <authorList>
            <person name="Qin G."/>
            <person name="Xu C."/>
            <person name="Ming R."/>
            <person name="Tang H."/>
            <person name="Guyot R."/>
            <person name="Kramer E.M."/>
            <person name="Hu Y."/>
            <person name="Yi X."/>
            <person name="Qi Y."/>
            <person name="Xu X."/>
            <person name="Gao Z."/>
            <person name="Pan H."/>
            <person name="Jian J."/>
            <person name="Tian Y."/>
            <person name="Yue Z."/>
            <person name="Xu Y."/>
        </authorList>
    </citation>
    <scope>NUCLEOTIDE SEQUENCE [LARGE SCALE GENOMIC DNA]</scope>
    <source>
        <strain evidence="3">cv. Dabenzi</strain>
    </source>
</reference>
<evidence type="ECO:0000313" key="2">
    <source>
        <dbReference type="EMBL" id="OWM74577.1"/>
    </source>
</evidence>
<keyword evidence="1" id="KW-0175">Coiled coil</keyword>
<proteinExistence type="predicted"/>
<dbReference type="EMBL" id="MTKT01003711">
    <property type="protein sequence ID" value="OWM74577.1"/>
    <property type="molecule type" value="Genomic_DNA"/>
</dbReference>
<protein>
    <submittedName>
        <fullName evidence="2">Uncharacterized protein</fullName>
    </submittedName>
</protein>
<name>A0A218WNZ0_PUNGR</name>
<dbReference type="Proteomes" id="UP000197138">
    <property type="component" value="Unassembled WGS sequence"/>
</dbReference>
<comment type="caution">
    <text evidence="2">The sequence shown here is derived from an EMBL/GenBank/DDBJ whole genome shotgun (WGS) entry which is preliminary data.</text>
</comment>
<accession>A0A218WNZ0</accession>
<organism evidence="2 3">
    <name type="scientific">Punica granatum</name>
    <name type="common">Pomegranate</name>
    <dbReference type="NCBI Taxonomy" id="22663"/>
    <lineage>
        <taxon>Eukaryota</taxon>
        <taxon>Viridiplantae</taxon>
        <taxon>Streptophyta</taxon>
        <taxon>Embryophyta</taxon>
        <taxon>Tracheophyta</taxon>
        <taxon>Spermatophyta</taxon>
        <taxon>Magnoliopsida</taxon>
        <taxon>eudicotyledons</taxon>
        <taxon>Gunneridae</taxon>
        <taxon>Pentapetalae</taxon>
        <taxon>rosids</taxon>
        <taxon>malvids</taxon>
        <taxon>Myrtales</taxon>
        <taxon>Lythraceae</taxon>
        <taxon>Punica</taxon>
    </lineage>
</organism>
<evidence type="ECO:0000313" key="3">
    <source>
        <dbReference type="Proteomes" id="UP000197138"/>
    </source>
</evidence>
<dbReference type="AlphaFoldDB" id="A0A218WNZ0"/>
<gene>
    <name evidence="2" type="ORF">CDL15_Pgr005157</name>
</gene>
<feature type="coiled-coil region" evidence="1">
    <location>
        <begin position="86"/>
        <end position="113"/>
    </location>
</feature>
<sequence>MSRQSTDPHEVLKGQGFVEDTTSTLHLRVLGPFFPSAPSIEDENIQPLGMEVDLDALHQAVDILLAPPNLPAELHNSLSRLHGIKRAESETKVARLEQELATAKEELKRMGEEFRAAEA</sequence>